<evidence type="ECO:0000256" key="8">
    <source>
        <dbReference type="ARBA" id="ARBA00022840"/>
    </source>
</evidence>
<dbReference type="NCBIfam" id="NF000845">
    <property type="entry name" value="PRK00071.2-4"/>
    <property type="match status" value="1"/>
</dbReference>
<dbReference type="Proteomes" id="UP001055286">
    <property type="component" value="Unassembled WGS sequence"/>
</dbReference>
<evidence type="ECO:0000256" key="3">
    <source>
        <dbReference type="ARBA" id="ARBA00009014"/>
    </source>
</evidence>
<dbReference type="AlphaFoldDB" id="A0AA37M5Y9"/>
<evidence type="ECO:0000256" key="10">
    <source>
        <dbReference type="ARBA" id="ARBA00048721"/>
    </source>
</evidence>
<evidence type="ECO:0000313" key="14">
    <source>
        <dbReference type="Proteomes" id="UP001055286"/>
    </source>
</evidence>
<evidence type="ECO:0000256" key="2">
    <source>
        <dbReference type="ARBA" id="ARBA00005019"/>
    </source>
</evidence>
<organism evidence="13 14">
    <name type="scientific">Methylobacterium frigidaeris</name>
    <dbReference type="NCBI Taxonomy" id="2038277"/>
    <lineage>
        <taxon>Bacteria</taxon>
        <taxon>Pseudomonadati</taxon>
        <taxon>Pseudomonadota</taxon>
        <taxon>Alphaproteobacteria</taxon>
        <taxon>Hyphomicrobiales</taxon>
        <taxon>Methylobacteriaceae</taxon>
        <taxon>Methylobacterium</taxon>
    </lineage>
</organism>
<comment type="catalytic activity">
    <reaction evidence="10 11">
        <text>nicotinate beta-D-ribonucleotide + ATP + H(+) = deamido-NAD(+) + diphosphate</text>
        <dbReference type="Rhea" id="RHEA:22860"/>
        <dbReference type="ChEBI" id="CHEBI:15378"/>
        <dbReference type="ChEBI" id="CHEBI:30616"/>
        <dbReference type="ChEBI" id="CHEBI:33019"/>
        <dbReference type="ChEBI" id="CHEBI:57502"/>
        <dbReference type="ChEBI" id="CHEBI:58437"/>
        <dbReference type="EC" id="2.7.7.18"/>
    </reaction>
</comment>
<sequence length="202" mass="22361">MIVRLPPLAPGLRVGLYGGSFNPAHAGHRHVSRLALRRLALDRVWWLVSPGNPLKDRSHLPDAASRAEGARAVARDPRIAVTDFEAALEVRYTVETLSWLTDRHPEIRFVWIMGADSLASFHRWRGWREIAARMPFAVIDRPGYTLRAMASPAARALAASRIDEPAAATLADRRPPAWVFLHGPRNSLSSTALRAVTIRSAS</sequence>
<evidence type="ECO:0000256" key="4">
    <source>
        <dbReference type="ARBA" id="ARBA00022642"/>
    </source>
</evidence>
<dbReference type="Gene3D" id="3.40.50.620">
    <property type="entry name" value="HUPs"/>
    <property type="match status" value="1"/>
</dbReference>
<evidence type="ECO:0000256" key="5">
    <source>
        <dbReference type="ARBA" id="ARBA00022679"/>
    </source>
</evidence>
<reference evidence="13" key="1">
    <citation type="journal article" date="2016" name="Front. Microbiol.">
        <title>Genome Sequence of the Piezophilic, Mesophilic Sulfate-Reducing Bacterium Desulfovibrio indicus J2T.</title>
        <authorList>
            <person name="Cao J."/>
            <person name="Maignien L."/>
            <person name="Shao Z."/>
            <person name="Alain K."/>
            <person name="Jebbar M."/>
        </authorList>
    </citation>
    <scope>NUCLEOTIDE SEQUENCE</scope>
    <source>
        <strain evidence="13">JCM 32048</strain>
    </source>
</reference>
<dbReference type="InterPro" id="IPR014729">
    <property type="entry name" value="Rossmann-like_a/b/a_fold"/>
</dbReference>
<keyword evidence="4 11" id="KW-0662">Pyridine nucleotide biosynthesis</keyword>
<dbReference type="EC" id="2.7.7.18" evidence="11"/>
<name>A0AA37M5Y9_9HYPH</name>
<gene>
    <name evidence="11 13" type="primary">nadD</name>
    <name evidence="13" type="ORF">MPEAHAMD_4084</name>
</gene>
<keyword evidence="7 11" id="KW-0547">Nucleotide-binding</keyword>
<evidence type="ECO:0000313" key="13">
    <source>
        <dbReference type="EMBL" id="GJD63910.1"/>
    </source>
</evidence>
<proteinExistence type="inferred from homology"/>
<comment type="caution">
    <text evidence="13">The sequence shown here is derived from an EMBL/GenBank/DDBJ whole genome shotgun (WGS) entry which is preliminary data.</text>
</comment>
<keyword evidence="14" id="KW-1185">Reference proteome</keyword>
<evidence type="ECO:0000259" key="12">
    <source>
        <dbReference type="Pfam" id="PF01467"/>
    </source>
</evidence>
<evidence type="ECO:0000256" key="11">
    <source>
        <dbReference type="HAMAP-Rule" id="MF_00244"/>
    </source>
</evidence>
<feature type="domain" description="Cytidyltransferase-like" evidence="12">
    <location>
        <begin position="16"/>
        <end position="195"/>
    </location>
</feature>
<dbReference type="SUPFAM" id="SSF52374">
    <property type="entry name" value="Nucleotidylyl transferase"/>
    <property type="match status" value="1"/>
</dbReference>
<accession>A0AA37M5Y9</accession>
<keyword evidence="5 11" id="KW-0808">Transferase</keyword>
<comment type="function">
    <text evidence="1 11">Catalyzes the reversible adenylation of nicotinate mononucleotide (NaMN) to nicotinic acid adenine dinucleotide (NaAD).</text>
</comment>
<keyword evidence="9 11" id="KW-0520">NAD</keyword>
<evidence type="ECO:0000256" key="9">
    <source>
        <dbReference type="ARBA" id="ARBA00023027"/>
    </source>
</evidence>
<dbReference type="NCBIfam" id="TIGR00482">
    <property type="entry name" value="nicotinate (nicotinamide) nucleotide adenylyltransferase"/>
    <property type="match status" value="1"/>
</dbReference>
<keyword evidence="8 11" id="KW-0067">ATP-binding</keyword>
<comment type="similarity">
    <text evidence="3 11">Belongs to the NadD family.</text>
</comment>
<evidence type="ECO:0000256" key="7">
    <source>
        <dbReference type="ARBA" id="ARBA00022741"/>
    </source>
</evidence>
<keyword evidence="6 11" id="KW-0548">Nucleotidyltransferase</keyword>
<evidence type="ECO:0000256" key="1">
    <source>
        <dbReference type="ARBA" id="ARBA00002324"/>
    </source>
</evidence>
<dbReference type="InterPro" id="IPR005248">
    <property type="entry name" value="NadD/NMNAT"/>
</dbReference>
<protein>
    <recommendedName>
        <fullName evidence="11">Probable nicotinate-nucleotide adenylyltransferase</fullName>
        <ecNumber evidence="11">2.7.7.18</ecNumber>
    </recommendedName>
    <alternativeName>
        <fullName evidence="11">Deamido-NAD(+) diphosphorylase</fullName>
    </alternativeName>
    <alternativeName>
        <fullName evidence="11">Deamido-NAD(+) pyrophosphorylase</fullName>
    </alternativeName>
    <alternativeName>
        <fullName evidence="11">Nicotinate mononucleotide adenylyltransferase</fullName>
        <shortName evidence="11">NaMN adenylyltransferase</shortName>
    </alternativeName>
</protein>
<evidence type="ECO:0000256" key="6">
    <source>
        <dbReference type="ARBA" id="ARBA00022695"/>
    </source>
</evidence>
<dbReference type="PANTHER" id="PTHR39321:SF3">
    <property type="entry name" value="PHOSPHOPANTETHEINE ADENYLYLTRANSFERASE"/>
    <property type="match status" value="1"/>
</dbReference>
<dbReference type="PANTHER" id="PTHR39321">
    <property type="entry name" value="NICOTINATE-NUCLEOTIDE ADENYLYLTRANSFERASE-RELATED"/>
    <property type="match status" value="1"/>
</dbReference>
<dbReference type="HAMAP" id="MF_00244">
    <property type="entry name" value="NaMN_adenylyltr"/>
    <property type="match status" value="1"/>
</dbReference>
<dbReference type="CDD" id="cd02165">
    <property type="entry name" value="NMNAT"/>
    <property type="match status" value="1"/>
</dbReference>
<dbReference type="NCBIfam" id="NF000843">
    <property type="entry name" value="PRK00071.2-2"/>
    <property type="match status" value="1"/>
</dbReference>
<dbReference type="RefSeq" id="WP_099906196.1">
    <property type="nucleotide sequence ID" value="NZ_BPQJ01000020.1"/>
</dbReference>
<dbReference type="GO" id="GO:0004515">
    <property type="term" value="F:nicotinate-nucleotide adenylyltransferase activity"/>
    <property type="evidence" value="ECO:0007669"/>
    <property type="project" value="UniProtKB-UniRule"/>
</dbReference>
<dbReference type="GO" id="GO:0005524">
    <property type="term" value="F:ATP binding"/>
    <property type="evidence" value="ECO:0007669"/>
    <property type="project" value="UniProtKB-KW"/>
</dbReference>
<dbReference type="EMBL" id="BPQJ01000020">
    <property type="protein sequence ID" value="GJD63910.1"/>
    <property type="molecule type" value="Genomic_DNA"/>
</dbReference>
<dbReference type="Pfam" id="PF01467">
    <property type="entry name" value="CTP_transf_like"/>
    <property type="match status" value="1"/>
</dbReference>
<dbReference type="InterPro" id="IPR004821">
    <property type="entry name" value="Cyt_trans-like"/>
</dbReference>
<dbReference type="GO" id="GO:0009435">
    <property type="term" value="P:NAD+ biosynthetic process"/>
    <property type="evidence" value="ECO:0007669"/>
    <property type="project" value="UniProtKB-UniRule"/>
</dbReference>
<comment type="pathway">
    <text evidence="2 11">Cofactor biosynthesis; NAD(+) biosynthesis; deamido-NAD(+) from nicotinate D-ribonucleotide: step 1/1.</text>
</comment>
<reference evidence="13" key="2">
    <citation type="submission" date="2021-08" db="EMBL/GenBank/DDBJ databases">
        <authorList>
            <person name="Tani A."/>
            <person name="Ola A."/>
            <person name="Ogura Y."/>
            <person name="Katsura K."/>
            <person name="Hayashi T."/>
        </authorList>
    </citation>
    <scope>NUCLEOTIDE SEQUENCE</scope>
    <source>
        <strain evidence="13">JCM 32048</strain>
    </source>
</reference>